<accession>A0A6P9AJ10</accession>
<feature type="region of interest" description="Disordered" evidence="1">
    <location>
        <begin position="1"/>
        <end position="110"/>
    </location>
</feature>
<dbReference type="RefSeq" id="XP_034258511.1">
    <property type="nucleotide sequence ID" value="XM_034402620.1"/>
</dbReference>
<dbReference type="RefSeq" id="XP_034258512.1">
    <property type="nucleotide sequence ID" value="XM_034402621.1"/>
</dbReference>
<reference evidence="3 4" key="1">
    <citation type="submission" date="2025-04" db="UniProtKB">
        <authorList>
            <consortium name="RefSeq"/>
        </authorList>
    </citation>
    <scope>IDENTIFICATION</scope>
    <source>
        <tissue evidence="3 4">Blood</tissue>
    </source>
</reference>
<dbReference type="GO" id="GO:0032587">
    <property type="term" value="C:ruffle membrane"/>
    <property type="evidence" value="ECO:0007669"/>
    <property type="project" value="TreeGrafter"/>
</dbReference>
<feature type="compositionally biased region" description="Basic and acidic residues" evidence="1">
    <location>
        <begin position="650"/>
        <end position="662"/>
    </location>
</feature>
<feature type="compositionally biased region" description="Basic and acidic residues" evidence="1">
    <location>
        <begin position="802"/>
        <end position="844"/>
    </location>
</feature>
<dbReference type="PANTHER" id="PTHR34757">
    <property type="entry name" value="JUNCTIONAL PROTEIN ASSOCIATED WITH CORONARY ARTERY DISEASE"/>
    <property type="match status" value="1"/>
</dbReference>
<feature type="region of interest" description="Disordered" evidence="1">
    <location>
        <begin position="802"/>
        <end position="880"/>
    </location>
</feature>
<feature type="compositionally biased region" description="Basic and acidic residues" evidence="1">
    <location>
        <begin position="893"/>
        <end position="909"/>
    </location>
</feature>
<feature type="compositionally biased region" description="Low complexity" evidence="1">
    <location>
        <begin position="1084"/>
        <end position="1096"/>
    </location>
</feature>
<dbReference type="PANTHER" id="PTHR34757:SF1">
    <property type="entry name" value="JUNCTIONAL CADHERIN 5-ASSOCIATED PROTEIN"/>
    <property type="match status" value="1"/>
</dbReference>
<feature type="compositionally biased region" description="Polar residues" evidence="1">
    <location>
        <begin position="738"/>
        <end position="753"/>
    </location>
</feature>
<sequence length="1285" mass="144076">MFSVDDLLISHGYKQSKNPTNSSEVAGDQHEDTGRRSDQATRNGLPIHPGAIPKTNKARRYQNDNENNPVGRGRPRNTHQEYFSGPGNMQGELYDQSLSRSSPSKKENDFASWRRQCQDFSAYDYPDRVDKEMRGMGAACALFGDENKVHWGTEEGLENMRSNKQEAMKLPGDYRRQSLKTDTWKQPTVFGRREPDTDNKKRPLQIVYSGRQNIAASHVKNKPQSFPIFISSENSNYAEIPAVASSKQYKVKPELESLKYFEPTARPKYGRPLKPPSYEFHQQSRGIVETNPPQDEQQTRKTTFYVTKVEDQDPTLGPPLYIPPPSYKSGQQSKNQHVPEEVPDYDESFVKETQVLDQGICISSGSSVNQLQMEDEEPILFSETQVRCQEKQLSSVQYIPFDDPRIRHIKIIHPADLHQMEDQAEDANNSSVFHKNSVDKELSNLNVDVPDSINIAVKSNQVSDRSRWLVESNADQDSGVLSTQRGSYDTGISLNGAYAKARPSAQSPGATDLSTETFTKVKTFEPGIEIQGKNHLKKKTNETMFCLVSISAESELNMPAFDRNNNAIQGSSEKYDTDSNRDLKEQSFLSMSSTDLELQALTGNMLNKTVLEKQDFQRPEFKQMNYVSSKQPPKHKELEYSGSWPCTTYKDQETQTSFREESQIQQPLHGSQQPLHGLQLKKSNTLTNGHFLKYGSSTTESAPSSLPTDNRKDRPIPPPRKTQFNKSSKLECPRTVVHSKTGQNESRTTSTGLPGQKNEPSFARKEENKSPCSIKEAFGQFLLKPVSRRPWDAISELESINKEIQKQEERNVDNKENEQKQEREEDKKVNKAEGKACRADEVSQDHGCSAEARKVKPATSVFKKGTNKSKPESENASKISNTRVVFSDLRNVRSEAREMDKSVKEKKENGLNQRQDNARKIIKQAISLHPMKSNVSGHSDSKNSKPLNNINSREASVENHKNKDSDQLKKAAGRNSPASKIASVASLSFKRRNQGCSEPNLRSVVLDVNEGTSIPDSSTKKVSSNESLHARASRILGIEVAVESLTVDNKTLPAKDCGSNNMAQSRELSNTRIPRAEKKTNVASSKGKPKSGWSKSTFIGESNLGSVKDQCSSEEKLTREQYFQQHPDLGKHQEDHAPSLESAVLPLAERKSLPSNVERKTESTSKVTVPRQGKVASAVNRAAMDRIARMKEVDSVSRMRRLTIKNAGSGEDRDEDKQFKEPEGKANDSAVGSTEFPHKLSQGSCVSKRIISLNENERLGNRNTKKNGRDLPSSEVYDPSQVERV</sequence>
<dbReference type="GO" id="GO:0005912">
    <property type="term" value="C:adherens junction"/>
    <property type="evidence" value="ECO:0007669"/>
    <property type="project" value="TreeGrafter"/>
</dbReference>
<feature type="compositionally biased region" description="Basic and acidic residues" evidence="1">
    <location>
        <begin position="1148"/>
        <end position="1163"/>
    </location>
</feature>
<feature type="region of interest" description="Disordered" evidence="1">
    <location>
        <begin position="1056"/>
        <end position="1099"/>
    </location>
</feature>
<feature type="region of interest" description="Disordered" evidence="1">
    <location>
        <begin position="1147"/>
        <end position="1174"/>
    </location>
</feature>
<evidence type="ECO:0000313" key="5">
    <source>
        <dbReference type="RefSeq" id="XP_034258512.1"/>
    </source>
</evidence>
<evidence type="ECO:0000313" key="3">
    <source>
        <dbReference type="RefSeq" id="XP_034258510.1"/>
    </source>
</evidence>
<dbReference type="GO" id="GO:1903589">
    <property type="term" value="P:positive regulation of blood vessel endothelial cell proliferation involved in sprouting angiogenesis"/>
    <property type="evidence" value="ECO:0007669"/>
    <property type="project" value="TreeGrafter"/>
</dbReference>
<organism evidence="2 5">
    <name type="scientific">Pantherophis guttatus</name>
    <name type="common">Corn snake</name>
    <name type="synonym">Elaphe guttata</name>
    <dbReference type="NCBI Taxonomy" id="94885"/>
    <lineage>
        <taxon>Eukaryota</taxon>
        <taxon>Metazoa</taxon>
        <taxon>Chordata</taxon>
        <taxon>Craniata</taxon>
        <taxon>Vertebrata</taxon>
        <taxon>Euteleostomi</taxon>
        <taxon>Lepidosauria</taxon>
        <taxon>Squamata</taxon>
        <taxon>Bifurcata</taxon>
        <taxon>Unidentata</taxon>
        <taxon>Episquamata</taxon>
        <taxon>Toxicofera</taxon>
        <taxon>Serpentes</taxon>
        <taxon>Colubroidea</taxon>
        <taxon>Colubridae</taxon>
        <taxon>Colubrinae</taxon>
        <taxon>Pantherophis</taxon>
    </lineage>
</organism>
<gene>
    <name evidence="3 4 5" type="primary">JCAD</name>
</gene>
<proteinExistence type="predicted"/>
<dbReference type="RefSeq" id="XP_034258510.1">
    <property type="nucleotide sequence ID" value="XM_034402619.1"/>
</dbReference>
<feature type="compositionally biased region" description="Polar residues" evidence="1">
    <location>
        <begin position="1058"/>
        <end position="1072"/>
    </location>
</feature>
<feature type="region of interest" description="Disordered" evidence="1">
    <location>
        <begin position="930"/>
        <end position="980"/>
    </location>
</feature>
<name>A0A6P9AJ10_PANGU</name>
<dbReference type="Pfam" id="PF15351">
    <property type="entry name" value="JCAD"/>
    <property type="match status" value="1"/>
</dbReference>
<dbReference type="CTD" id="57608"/>
<feature type="region of interest" description="Disordered" evidence="1">
    <location>
        <begin position="893"/>
        <end position="917"/>
    </location>
</feature>
<feature type="compositionally biased region" description="Basic and acidic residues" evidence="1">
    <location>
        <begin position="955"/>
        <end position="969"/>
    </location>
</feature>
<feature type="region of interest" description="Disordered" evidence="1">
    <location>
        <begin position="1201"/>
        <end position="1285"/>
    </location>
</feature>
<dbReference type="OMA" id="DERGCRQ"/>
<feature type="compositionally biased region" description="Basic and acidic residues" evidence="1">
    <location>
        <begin position="27"/>
        <end position="39"/>
    </location>
</feature>
<feature type="region of interest" description="Disordered" evidence="1">
    <location>
        <begin position="626"/>
        <end position="672"/>
    </location>
</feature>
<dbReference type="GeneID" id="117655290"/>
<dbReference type="Proteomes" id="UP001652622">
    <property type="component" value="Unplaced"/>
</dbReference>
<feature type="compositionally biased region" description="Polar residues" evidence="1">
    <location>
        <begin position="933"/>
        <end position="954"/>
    </location>
</feature>
<dbReference type="OrthoDB" id="8669630at2759"/>
<dbReference type="KEGG" id="pgut:117655290"/>
<feature type="compositionally biased region" description="Polar residues" evidence="1">
    <location>
        <begin position="663"/>
        <end position="672"/>
    </location>
</feature>
<feature type="region of interest" description="Disordered" evidence="1">
    <location>
        <begin position="689"/>
        <end position="771"/>
    </location>
</feature>
<protein>
    <submittedName>
        <fullName evidence="3 4">Junctional protein associated with coronary artery disease</fullName>
    </submittedName>
</protein>
<evidence type="ECO:0000313" key="2">
    <source>
        <dbReference type="Proteomes" id="UP001652622"/>
    </source>
</evidence>
<evidence type="ECO:0000256" key="1">
    <source>
        <dbReference type="SAM" id="MobiDB-lite"/>
    </source>
</evidence>
<feature type="compositionally biased region" description="Polar residues" evidence="1">
    <location>
        <begin position="13"/>
        <end position="24"/>
    </location>
</feature>
<feature type="compositionally biased region" description="Basic and acidic residues" evidence="1">
    <location>
        <begin position="1215"/>
        <end position="1226"/>
    </location>
</feature>
<keyword evidence="2" id="KW-1185">Reference proteome</keyword>
<dbReference type="InterPro" id="IPR028221">
    <property type="entry name" value="JCAD"/>
</dbReference>
<evidence type="ECO:0000313" key="4">
    <source>
        <dbReference type="RefSeq" id="XP_034258511.1"/>
    </source>
</evidence>
<feature type="compositionally biased region" description="Polar residues" evidence="1">
    <location>
        <begin position="695"/>
        <end position="708"/>
    </location>
</feature>